<name>A0A919KUM5_9ACTN</name>
<reference evidence="4" key="2">
    <citation type="submission" date="2020-09" db="EMBL/GenBank/DDBJ databases">
        <authorList>
            <person name="Sun Q."/>
            <person name="Ohkuma M."/>
        </authorList>
    </citation>
    <scope>NUCLEOTIDE SEQUENCE</scope>
    <source>
        <strain evidence="4">JCM 4646</strain>
    </source>
</reference>
<comment type="similarity">
    <text evidence="1">Belongs to the enoyl-CoA hydratase/isomerase family.</text>
</comment>
<dbReference type="Gene3D" id="3.10.129.10">
    <property type="entry name" value="Hotdog Thioesterase"/>
    <property type="match status" value="1"/>
</dbReference>
<dbReference type="EMBL" id="BNBO01000019">
    <property type="protein sequence ID" value="GHH73228.1"/>
    <property type="molecule type" value="Genomic_DNA"/>
</dbReference>
<keyword evidence="5" id="KW-1185">Reference proteome</keyword>
<evidence type="ECO:0000259" key="3">
    <source>
        <dbReference type="Pfam" id="PF01575"/>
    </source>
</evidence>
<evidence type="ECO:0000313" key="5">
    <source>
        <dbReference type="Proteomes" id="UP000617734"/>
    </source>
</evidence>
<dbReference type="AlphaFoldDB" id="A0A919KUM5"/>
<evidence type="ECO:0000313" key="4">
    <source>
        <dbReference type="EMBL" id="GHH73228.1"/>
    </source>
</evidence>
<dbReference type="PANTHER" id="PTHR43841">
    <property type="entry name" value="3-HYDROXYACYL-THIOESTER DEHYDRATASE HTDX-RELATED"/>
    <property type="match status" value="1"/>
</dbReference>
<gene>
    <name evidence="4" type="ORF">GCM10018781_37080</name>
</gene>
<dbReference type="SUPFAM" id="SSF54637">
    <property type="entry name" value="Thioesterase/thiol ester dehydrase-isomerase"/>
    <property type="match status" value="2"/>
</dbReference>
<proteinExistence type="inferred from homology"/>
<feature type="domain" description="MaoC-like" evidence="3">
    <location>
        <begin position="232"/>
        <end position="302"/>
    </location>
</feature>
<evidence type="ECO:0000256" key="1">
    <source>
        <dbReference type="ARBA" id="ARBA00005254"/>
    </source>
</evidence>
<feature type="region of interest" description="Disordered" evidence="2">
    <location>
        <begin position="194"/>
        <end position="217"/>
    </location>
</feature>
<comment type="caution">
    <text evidence="4">The sequence shown here is derived from an EMBL/GenBank/DDBJ whole genome shotgun (WGS) entry which is preliminary data.</text>
</comment>
<dbReference type="InterPro" id="IPR002539">
    <property type="entry name" value="MaoC-like_dom"/>
</dbReference>
<dbReference type="Pfam" id="PF01575">
    <property type="entry name" value="MaoC_dehydratas"/>
    <property type="match status" value="1"/>
</dbReference>
<feature type="region of interest" description="Disordered" evidence="2">
    <location>
        <begin position="1"/>
        <end position="49"/>
    </location>
</feature>
<reference evidence="4" key="1">
    <citation type="journal article" date="2014" name="Int. J. Syst. Evol. Microbiol.">
        <title>Complete genome sequence of Corynebacterium casei LMG S-19264T (=DSM 44701T), isolated from a smear-ripened cheese.</title>
        <authorList>
            <consortium name="US DOE Joint Genome Institute (JGI-PGF)"/>
            <person name="Walter F."/>
            <person name="Albersmeier A."/>
            <person name="Kalinowski J."/>
            <person name="Ruckert C."/>
        </authorList>
    </citation>
    <scope>NUCLEOTIDE SEQUENCE</scope>
    <source>
        <strain evidence="4">JCM 4646</strain>
    </source>
</reference>
<dbReference type="PANTHER" id="PTHR43841:SF1">
    <property type="entry name" value="3-HYDROXYACYL-THIOESTER DEHYDRATASE X"/>
    <property type="match status" value="1"/>
</dbReference>
<organism evidence="4 5">
    <name type="scientific">Kitasatospora indigofera</name>
    <dbReference type="NCBI Taxonomy" id="67307"/>
    <lineage>
        <taxon>Bacteria</taxon>
        <taxon>Bacillati</taxon>
        <taxon>Actinomycetota</taxon>
        <taxon>Actinomycetes</taxon>
        <taxon>Kitasatosporales</taxon>
        <taxon>Streptomycetaceae</taxon>
        <taxon>Kitasatospora</taxon>
    </lineage>
</organism>
<dbReference type="InterPro" id="IPR029069">
    <property type="entry name" value="HotDog_dom_sf"/>
</dbReference>
<accession>A0A919KUM5</accession>
<evidence type="ECO:0000256" key="2">
    <source>
        <dbReference type="SAM" id="MobiDB-lite"/>
    </source>
</evidence>
<protein>
    <recommendedName>
        <fullName evidence="3">MaoC-like domain-containing protein</fullName>
    </recommendedName>
</protein>
<dbReference type="Proteomes" id="UP000617734">
    <property type="component" value="Unassembled WGS sequence"/>
</dbReference>
<sequence length="332" mass="35144">MSAADRSEARSPGAGKAEAGKPEAGKAEAAGPGAGYASRRPARPPGVLRSYLRAARRGRGPSRPEGPSGTLPAVELVLPGLTVDRRRLARYVRLCGGEPGEFLPPAYPHLLAFPAALALMTAPGFPLPALGLVHTANTLTRLRPIRADERLTVRVRTADLRPHPRGTAFDVLAEVSGDTDGDLLWHSAGTYLRRHPAEPDRPGAATPPPGPGGIAPPFAEEARWQLAAGAGRRYASVSGDRNPIHLHPWTARPFGFRRAVAHGMWTKARVLEALGPELPAAVRVEVAFRAPVPLPSEVRLALDRAPDGRSTAFTLTGAADGRTHLRGRADAL</sequence>